<name>L9XBH5_9EURY</name>
<feature type="compositionally biased region" description="Acidic residues" evidence="1">
    <location>
        <begin position="140"/>
        <end position="153"/>
    </location>
</feature>
<comment type="caution">
    <text evidence="2">The sequence shown here is derived from an EMBL/GenBank/DDBJ whole genome shotgun (WGS) entry which is preliminary data.</text>
</comment>
<accession>L9XBH5</accession>
<feature type="compositionally biased region" description="Acidic residues" evidence="1">
    <location>
        <begin position="108"/>
        <end position="122"/>
    </location>
</feature>
<feature type="region of interest" description="Disordered" evidence="1">
    <location>
        <begin position="105"/>
        <end position="153"/>
    </location>
</feature>
<keyword evidence="3" id="KW-1185">Reference proteome</keyword>
<sequence>MDVEEFELLDHESGEQLAYVHDGHWDHGPLYVPLEDGVAVEAHAEDADGEEIAFGEDEEYQLEAEVAEGAEENVEIESHGDHVELTGEEEGITEVIFQIWHDDHSDWDSPELEAEVVEDFDAEENHADGDYHDDDHDHDDHDDDHDDHDHDDD</sequence>
<evidence type="ECO:0000256" key="1">
    <source>
        <dbReference type="SAM" id="MobiDB-lite"/>
    </source>
</evidence>
<dbReference type="eggNOG" id="arCOG11365">
    <property type="taxonomic scope" value="Archaea"/>
</dbReference>
<gene>
    <name evidence="2" type="ORF">C491_09234</name>
</gene>
<evidence type="ECO:0000313" key="2">
    <source>
        <dbReference type="EMBL" id="ELY57968.1"/>
    </source>
</evidence>
<organism evidence="2 3">
    <name type="scientific">Natronococcus amylolyticus DSM 10524</name>
    <dbReference type="NCBI Taxonomy" id="1227497"/>
    <lineage>
        <taxon>Archaea</taxon>
        <taxon>Methanobacteriati</taxon>
        <taxon>Methanobacteriota</taxon>
        <taxon>Stenosarchaea group</taxon>
        <taxon>Halobacteria</taxon>
        <taxon>Halobacteriales</taxon>
        <taxon>Natrialbaceae</taxon>
        <taxon>Natronococcus</taxon>
    </lineage>
</organism>
<protein>
    <submittedName>
        <fullName evidence="2">Aspartic acid-rich protein</fullName>
    </submittedName>
</protein>
<evidence type="ECO:0000313" key="3">
    <source>
        <dbReference type="Proteomes" id="UP000011688"/>
    </source>
</evidence>
<dbReference type="AlphaFoldDB" id="L9XBH5"/>
<reference evidence="2 3" key="1">
    <citation type="journal article" date="2014" name="PLoS Genet.">
        <title>Phylogenetically driven sequencing of extremely halophilic archaea reveals strategies for static and dynamic osmo-response.</title>
        <authorList>
            <person name="Becker E.A."/>
            <person name="Seitzer P.M."/>
            <person name="Tritt A."/>
            <person name="Larsen D."/>
            <person name="Krusor M."/>
            <person name="Yao A.I."/>
            <person name="Wu D."/>
            <person name="Madern D."/>
            <person name="Eisen J.A."/>
            <person name="Darling A.E."/>
            <person name="Facciotti M.T."/>
        </authorList>
    </citation>
    <scope>NUCLEOTIDE SEQUENCE [LARGE SCALE GENOMIC DNA]</scope>
    <source>
        <strain evidence="2 3">DSM 10524</strain>
    </source>
</reference>
<dbReference type="EMBL" id="AOIB01000021">
    <property type="protein sequence ID" value="ELY57968.1"/>
    <property type="molecule type" value="Genomic_DNA"/>
</dbReference>
<feature type="compositionally biased region" description="Basic and acidic residues" evidence="1">
    <location>
        <begin position="123"/>
        <end position="139"/>
    </location>
</feature>
<proteinExistence type="predicted"/>
<dbReference type="STRING" id="1227497.C491_09234"/>
<dbReference type="Proteomes" id="UP000011688">
    <property type="component" value="Unassembled WGS sequence"/>
</dbReference>